<dbReference type="Pfam" id="PF13174">
    <property type="entry name" value="TPR_6"/>
    <property type="match status" value="3"/>
</dbReference>
<reference evidence="5 6" key="1">
    <citation type="submission" date="2007-01" db="EMBL/GenBank/DDBJ databases">
        <authorList>
            <person name="Haygood M."/>
            <person name="Podell S."/>
            <person name="Anderson C."/>
            <person name="Hopkinson B."/>
            <person name="Roe K."/>
            <person name="Barbeau K."/>
            <person name="Gaasterland T."/>
            <person name="Ferriera S."/>
            <person name="Johnson J."/>
            <person name="Kravitz S."/>
            <person name="Beeson K."/>
            <person name="Sutton G."/>
            <person name="Rogers Y.-H."/>
            <person name="Friedman R."/>
            <person name="Frazier M."/>
            <person name="Venter J.C."/>
        </authorList>
    </citation>
    <scope>NUCLEOTIDE SEQUENCE [LARGE SCALE GENOMIC DNA]</scope>
    <source>
        <strain evidence="5 6">ATCC 23134</strain>
    </source>
</reference>
<feature type="repeat" description="TPR" evidence="3">
    <location>
        <begin position="159"/>
        <end position="192"/>
    </location>
</feature>
<dbReference type="PANTHER" id="PTHR45586">
    <property type="entry name" value="TPR REPEAT-CONTAINING PROTEIN PA4667"/>
    <property type="match status" value="1"/>
</dbReference>
<dbReference type="Pfam" id="PF13432">
    <property type="entry name" value="TPR_16"/>
    <property type="match status" value="3"/>
</dbReference>
<comment type="caution">
    <text evidence="5">The sequence shown here is derived from an EMBL/GenBank/DDBJ whole genome shotgun (WGS) entry which is preliminary data.</text>
</comment>
<evidence type="ECO:0000256" key="4">
    <source>
        <dbReference type="SAM" id="SignalP"/>
    </source>
</evidence>
<dbReference type="eggNOG" id="COG0457">
    <property type="taxonomic scope" value="Bacteria"/>
</dbReference>
<protein>
    <submittedName>
        <fullName evidence="5">Tetratricopeptide repeat family</fullName>
    </submittedName>
</protein>
<keyword evidence="6" id="KW-1185">Reference proteome</keyword>
<dbReference type="OrthoDB" id="9814448at2"/>
<keyword evidence="4" id="KW-0732">Signal</keyword>
<dbReference type="eggNOG" id="COG1729">
    <property type="taxonomic scope" value="Bacteria"/>
</dbReference>
<dbReference type="Gene3D" id="1.25.40.10">
    <property type="entry name" value="Tetratricopeptide repeat domain"/>
    <property type="match status" value="8"/>
</dbReference>
<dbReference type="SMART" id="SM00028">
    <property type="entry name" value="TPR"/>
    <property type="match status" value="15"/>
</dbReference>
<keyword evidence="1" id="KW-0677">Repeat</keyword>
<evidence type="ECO:0000313" key="5">
    <source>
        <dbReference type="EMBL" id="EAY27482.1"/>
    </source>
</evidence>
<accession>A1ZQ73</accession>
<dbReference type="PANTHER" id="PTHR45586:SF1">
    <property type="entry name" value="LIPOPOLYSACCHARIDE ASSEMBLY PROTEIN B"/>
    <property type="match status" value="1"/>
</dbReference>
<gene>
    <name evidence="5" type="ORF">M23134_06883</name>
</gene>
<dbReference type="Proteomes" id="UP000004095">
    <property type="component" value="Unassembled WGS sequence"/>
</dbReference>
<dbReference type="EMBL" id="AAWS01000023">
    <property type="protein sequence ID" value="EAY27482.1"/>
    <property type="molecule type" value="Genomic_DNA"/>
</dbReference>
<sequence>MQKLIRYSLYLKTLYLFIFCVVTLSSTVYAQHTHVFKHPDRYFKRGKALFAKKNYVAAKQQFEDFLQKNKEETKHQENLIEARFYVAYLALILEQSNATKLYQKFVRTHPTHPKVAQAHYAWGNYYYEKKEYLTAIEYLEKVKTLQAQQAKVQTNDSQIKLDFRLGKAYFELEKYDKALAYLDKVKVLDHAYSYAASYYAGYIRYKQKAYQSSINDLKMAAQSPDYQKTVPILIASNYYAQQQYPRLLTYTDSLFQRNENVDEIATLYLLSGEAAYYTNNYDKAMSYFNRYLGLLSNQPPADVAYKIAFTHYKLKSYSLAAESFKNIAAQENEMGQKAAYYLGICYIKMNNKRFAAASFDQVRKMHYDASLESSATWTLGKLQYDLEQYTECIQTLEEFIKSYAGYPQRKDAEVLLTKAYMHSKEYNKALIYIEQLPNRNDEIKSAYQQIAFARGVEYFNAEAYSQAIAMFNKSLQDIRLPQLSYVTRYWLAECYAISQKPKESIPYYLQVRKAFDNQNKYALKASYGLGYAYYNLREYDKALPYFQQCVTSWQLRTAAEEETTPYSDAVTRLADCFYVQKKYANALHLYDELIAGKHPEQDYAYYQQGVIKVAQGDYDLAKQKFEDVVQNFPNSRYYDQALYEKALIDLENGHYSVAIAGFSTLMKERPHSLLRPNALLKRALSYQNFDNTNEAIKDYKAILKDHPTHSTAPSALLSLQDLLTQAGRTDELNEILRNYKKVNPNSKALLTIDLRNAEQAFFDGKYSEAIILFKAYISKYPEGGSPNAKYYLGEAYLNSGDNENALRYHMAVVQEQKSTYMERSMRRVGDLLYAKEQYRAAIDSYLMLASITKSSRNQLKAWEGLMNTYYEMKKLDSVRYYANEIIEKGNSTASRNKATLYIAQSYYDENKFNEALPLFKKVSESAKDKTGAIALYSYAHVLYNQGQYKSSLDALFRLSKEFPMDDDLRGKNFLLIADNYIGLKEYFQAKATLNSIIARSPNRNIVTEARKKLKSIEDKK</sequence>
<evidence type="ECO:0000313" key="6">
    <source>
        <dbReference type="Proteomes" id="UP000004095"/>
    </source>
</evidence>
<name>A1ZQ73_MICM2</name>
<dbReference type="InterPro" id="IPR019734">
    <property type="entry name" value="TPR_rpt"/>
</dbReference>
<dbReference type="RefSeq" id="WP_002699493.1">
    <property type="nucleotide sequence ID" value="NZ_AAWS01000023.1"/>
</dbReference>
<evidence type="ECO:0000256" key="1">
    <source>
        <dbReference type="ARBA" id="ARBA00022737"/>
    </source>
</evidence>
<organism evidence="5 6">
    <name type="scientific">Microscilla marina ATCC 23134</name>
    <dbReference type="NCBI Taxonomy" id="313606"/>
    <lineage>
        <taxon>Bacteria</taxon>
        <taxon>Pseudomonadati</taxon>
        <taxon>Bacteroidota</taxon>
        <taxon>Cytophagia</taxon>
        <taxon>Cytophagales</taxon>
        <taxon>Microscillaceae</taxon>
        <taxon>Microscilla</taxon>
    </lineage>
</organism>
<dbReference type="InterPro" id="IPR051012">
    <property type="entry name" value="CellSynth/LPSAsmb/PSIAsmb"/>
</dbReference>
<evidence type="ECO:0000256" key="2">
    <source>
        <dbReference type="ARBA" id="ARBA00022803"/>
    </source>
</evidence>
<dbReference type="PROSITE" id="PS50005">
    <property type="entry name" value="TPR"/>
    <property type="match status" value="4"/>
</dbReference>
<keyword evidence="2 3" id="KW-0802">TPR repeat</keyword>
<feature type="chain" id="PRO_5005659000" evidence="4">
    <location>
        <begin position="31"/>
        <end position="1020"/>
    </location>
</feature>
<evidence type="ECO:0000256" key="3">
    <source>
        <dbReference type="PROSITE-ProRule" id="PRU00339"/>
    </source>
</evidence>
<proteinExistence type="predicted"/>
<dbReference type="InterPro" id="IPR011990">
    <property type="entry name" value="TPR-like_helical_dom_sf"/>
</dbReference>
<feature type="repeat" description="TPR" evidence="3">
    <location>
        <begin position="116"/>
        <end position="149"/>
    </location>
</feature>
<feature type="repeat" description="TPR" evidence="3">
    <location>
        <begin position="602"/>
        <end position="635"/>
    </location>
</feature>
<feature type="signal peptide" evidence="4">
    <location>
        <begin position="1"/>
        <end position="30"/>
    </location>
</feature>
<feature type="repeat" description="TPR" evidence="3">
    <location>
        <begin position="265"/>
        <end position="298"/>
    </location>
</feature>
<dbReference type="AlphaFoldDB" id="A1ZQ73"/>
<dbReference type="SUPFAM" id="SSF48452">
    <property type="entry name" value="TPR-like"/>
    <property type="match status" value="5"/>
</dbReference>